<evidence type="ECO:0000256" key="5">
    <source>
        <dbReference type="ARBA" id="ARBA00022676"/>
    </source>
</evidence>
<feature type="binding site" evidence="15">
    <location>
        <position position="81"/>
    </location>
    <ligand>
        <name>5-phospho-alpha-D-ribose 1-diphosphate</name>
        <dbReference type="ChEBI" id="CHEBI:58017"/>
    </ligand>
</feature>
<dbReference type="GO" id="GO:0004845">
    <property type="term" value="F:uracil phosphoribosyltransferase activity"/>
    <property type="evidence" value="ECO:0007669"/>
    <property type="project" value="UniProtKB-UniRule"/>
</dbReference>
<dbReference type="GO" id="GO:0005737">
    <property type="term" value="C:cytoplasm"/>
    <property type="evidence" value="ECO:0007669"/>
    <property type="project" value="UniProtKB-ARBA"/>
</dbReference>
<dbReference type="InterPro" id="IPR000836">
    <property type="entry name" value="PRTase_dom"/>
</dbReference>
<dbReference type="HAMAP" id="MF_01218_B">
    <property type="entry name" value="Upp_B"/>
    <property type="match status" value="1"/>
</dbReference>
<dbReference type="NCBIfam" id="TIGR01091">
    <property type="entry name" value="upp"/>
    <property type="match status" value="1"/>
</dbReference>
<evidence type="ECO:0000256" key="12">
    <source>
        <dbReference type="ARBA" id="ARBA00056901"/>
    </source>
</evidence>
<dbReference type="GO" id="GO:0000287">
    <property type="term" value="F:magnesium ion binding"/>
    <property type="evidence" value="ECO:0007669"/>
    <property type="project" value="UniProtKB-UniRule"/>
</dbReference>
<dbReference type="NCBIfam" id="NF001097">
    <property type="entry name" value="PRK00129.1"/>
    <property type="match status" value="1"/>
</dbReference>
<evidence type="ECO:0000313" key="17">
    <source>
        <dbReference type="EMBL" id="AOX03791.1"/>
    </source>
</evidence>
<comment type="activity regulation">
    <text evidence="15">Allosterically activated by GTP.</text>
</comment>
<dbReference type="FunFam" id="3.40.50.2020:FF:000003">
    <property type="entry name" value="Uracil phosphoribosyltransferase"/>
    <property type="match status" value="1"/>
</dbReference>
<reference evidence="18" key="1">
    <citation type="submission" date="2016-10" db="EMBL/GenBank/DDBJ databases">
        <title>Comparative genomics uncovers the prolific and rare metabolic potential of the cyanobacterial genus Moorea.</title>
        <authorList>
            <person name="Leao T."/>
            <person name="Castelao G."/>
            <person name="Korobeynikov A."/>
            <person name="Monroe E.A."/>
            <person name="Podell S."/>
            <person name="Glukhov E."/>
            <person name="Allen E."/>
            <person name="Gerwick W.H."/>
            <person name="Gerwick L."/>
        </authorList>
    </citation>
    <scope>NUCLEOTIDE SEQUENCE [LARGE SCALE GENOMIC DNA]</scope>
    <source>
        <strain evidence="18">PAL-8-15-08-1</strain>
    </source>
</reference>
<evidence type="ECO:0000256" key="2">
    <source>
        <dbReference type="ARBA" id="ARBA00009516"/>
    </source>
</evidence>
<dbReference type="RefSeq" id="WP_070396159.1">
    <property type="nucleotide sequence ID" value="NZ_CP017599.1"/>
</dbReference>
<dbReference type="InterPro" id="IPR005765">
    <property type="entry name" value="UPRT"/>
</dbReference>
<dbReference type="SUPFAM" id="SSF53271">
    <property type="entry name" value="PRTase-like"/>
    <property type="match status" value="1"/>
</dbReference>
<keyword evidence="4 15" id="KW-0021">Allosteric enzyme</keyword>
<keyword evidence="8 15" id="KW-0460">Magnesium</keyword>
<evidence type="ECO:0000259" key="16">
    <source>
        <dbReference type="Pfam" id="PF14681"/>
    </source>
</evidence>
<proteinExistence type="inferred from homology"/>
<dbReference type="Gene3D" id="3.40.50.2020">
    <property type="match status" value="1"/>
</dbReference>
<keyword evidence="6 15" id="KW-0808">Transferase</keyword>
<accession>A0A1D8U1K8</accession>
<evidence type="ECO:0000256" key="10">
    <source>
        <dbReference type="ARBA" id="ARBA00031082"/>
    </source>
</evidence>
<dbReference type="AlphaFoldDB" id="A0A1D8U1K8"/>
<feature type="binding site" evidence="15">
    <location>
        <position position="106"/>
    </location>
    <ligand>
        <name>5-phospho-alpha-D-ribose 1-diphosphate</name>
        <dbReference type="ChEBI" id="CHEBI:58017"/>
    </ligand>
</feature>
<dbReference type="GO" id="GO:0005525">
    <property type="term" value="F:GTP binding"/>
    <property type="evidence" value="ECO:0007669"/>
    <property type="project" value="UniProtKB-KW"/>
</dbReference>
<name>A0A1D8U1K8_9CYAN</name>
<keyword evidence="7 15" id="KW-0547">Nucleotide-binding</keyword>
<dbReference type="KEGG" id="mpro:BJP34_34055"/>
<evidence type="ECO:0000313" key="18">
    <source>
        <dbReference type="Proteomes" id="UP000177870"/>
    </source>
</evidence>
<feature type="binding site" evidence="15">
    <location>
        <position position="196"/>
    </location>
    <ligand>
        <name>uracil</name>
        <dbReference type="ChEBI" id="CHEBI:17568"/>
    </ligand>
</feature>
<dbReference type="EC" id="2.4.2.9" evidence="3 15"/>
<comment type="function">
    <text evidence="12 15">Catalyzes the conversion of uracil and 5-phospho-alpha-D-ribose 1-diphosphate (PRPP) to UMP and diphosphate.</text>
</comment>
<feature type="binding site" evidence="15">
    <location>
        <position position="202"/>
    </location>
    <ligand>
        <name>5-phospho-alpha-D-ribose 1-diphosphate</name>
        <dbReference type="ChEBI" id="CHEBI:58017"/>
    </ligand>
</feature>
<dbReference type="OrthoDB" id="9781675at2"/>
<dbReference type="GO" id="GO:0006223">
    <property type="term" value="P:uracil salvage"/>
    <property type="evidence" value="ECO:0007669"/>
    <property type="project" value="InterPro"/>
</dbReference>
<dbReference type="PANTHER" id="PTHR32315:SF4">
    <property type="entry name" value="URACIL PHOSPHORIBOSYLTRANSFERASE, CHLOROPLASTIC"/>
    <property type="match status" value="1"/>
</dbReference>
<gene>
    <name evidence="15" type="primary">upp</name>
    <name evidence="17" type="ORF">BJP34_34055</name>
</gene>
<feature type="binding site" evidence="15">
    <location>
        <begin position="133"/>
        <end position="141"/>
    </location>
    <ligand>
        <name>5-phospho-alpha-D-ribose 1-diphosphate</name>
        <dbReference type="ChEBI" id="CHEBI:58017"/>
    </ligand>
</feature>
<evidence type="ECO:0000256" key="11">
    <source>
        <dbReference type="ARBA" id="ARBA00052919"/>
    </source>
</evidence>
<dbReference type="InterPro" id="IPR050054">
    <property type="entry name" value="UPRTase/APRTase"/>
</dbReference>
<evidence type="ECO:0000256" key="14">
    <source>
        <dbReference type="ARBA" id="ARBA00079807"/>
    </source>
</evidence>
<feature type="domain" description="Phosphoribosyltransferase" evidence="16">
    <location>
        <begin position="8"/>
        <end position="210"/>
    </location>
</feature>
<evidence type="ECO:0000256" key="6">
    <source>
        <dbReference type="ARBA" id="ARBA00022679"/>
    </source>
</evidence>
<evidence type="ECO:0000256" key="7">
    <source>
        <dbReference type="ARBA" id="ARBA00022741"/>
    </source>
</evidence>
<evidence type="ECO:0000256" key="8">
    <source>
        <dbReference type="ARBA" id="ARBA00022842"/>
    </source>
</evidence>
<keyword evidence="5 15" id="KW-0328">Glycosyltransferase</keyword>
<dbReference type="STRING" id="1458985.BJP34_34055"/>
<feature type="binding site" evidence="15">
    <location>
        <begin position="201"/>
        <end position="203"/>
    </location>
    <ligand>
        <name>uracil</name>
        <dbReference type="ChEBI" id="CHEBI:17568"/>
    </ligand>
</feature>
<comment type="cofactor">
    <cofactor evidence="15">
        <name>Mg(2+)</name>
        <dbReference type="ChEBI" id="CHEBI:18420"/>
    </cofactor>
    <text evidence="15">Binds 1 Mg(2+) ion per subunit. The magnesium is bound as Mg-PRPP.</text>
</comment>
<dbReference type="Pfam" id="PF14681">
    <property type="entry name" value="UPRTase"/>
    <property type="match status" value="1"/>
</dbReference>
<protein>
    <recommendedName>
        <fullName evidence="13 15">Uracil phosphoribosyltransferase</fullName>
        <ecNumber evidence="3 15">2.4.2.9</ecNumber>
    </recommendedName>
    <alternativeName>
        <fullName evidence="10 15">UMP pyrophosphorylase</fullName>
    </alternativeName>
    <alternativeName>
        <fullName evidence="14 15">UPRTase</fullName>
    </alternativeName>
</protein>
<sequence>MINNVKVIYHPLVQHKLSLMRQAGTSTAKFRKLLKEVGLLLAYEVTRDLPLKDEPINTPIGPMLAPMLASEKKMVIVSIMRAGQGLLDGILELIPSSRVGHIGLYRDPHTFVPIEYYFKLPDDMSQRDVLVVDPMLATGNTAVAAVDRLKEVTPKSIKFLCLLAAQQGLDYFQQQHPDVVIYTAAIDQELDHHGYIVPGLGDAGDRLYGTK</sequence>
<dbReference type="GO" id="GO:0044206">
    <property type="term" value="P:UMP salvage"/>
    <property type="evidence" value="ECO:0007669"/>
    <property type="project" value="UniProtKB-UniRule"/>
</dbReference>
<dbReference type="PANTHER" id="PTHR32315">
    <property type="entry name" value="ADENINE PHOSPHORIBOSYLTRANSFERASE"/>
    <property type="match status" value="1"/>
</dbReference>
<evidence type="ECO:0000256" key="15">
    <source>
        <dbReference type="HAMAP-Rule" id="MF_01218"/>
    </source>
</evidence>
<keyword evidence="9 15" id="KW-0342">GTP-binding</keyword>
<evidence type="ECO:0000256" key="9">
    <source>
        <dbReference type="ARBA" id="ARBA00023134"/>
    </source>
</evidence>
<dbReference type="UniPathway" id="UPA00574">
    <property type="reaction ID" value="UER00636"/>
</dbReference>
<evidence type="ECO:0000256" key="4">
    <source>
        <dbReference type="ARBA" id="ARBA00022533"/>
    </source>
</evidence>
<comment type="pathway">
    <text evidence="1 15">Pyrimidine metabolism; UMP biosynthesis via salvage pathway; UMP from uracil: step 1/1.</text>
</comment>
<organism evidence="17 18">
    <name type="scientific">Moorena producens PAL-8-15-08-1</name>
    <dbReference type="NCBI Taxonomy" id="1458985"/>
    <lineage>
        <taxon>Bacteria</taxon>
        <taxon>Bacillati</taxon>
        <taxon>Cyanobacteriota</taxon>
        <taxon>Cyanophyceae</taxon>
        <taxon>Coleofasciculales</taxon>
        <taxon>Coleofasciculaceae</taxon>
        <taxon>Moorena</taxon>
    </lineage>
</organism>
<dbReference type="CDD" id="cd06223">
    <property type="entry name" value="PRTases_typeI"/>
    <property type="match status" value="1"/>
</dbReference>
<evidence type="ECO:0000256" key="3">
    <source>
        <dbReference type="ARBA" id="ARBA00011894"/>
    </source>
</evidence>
<dbReference type="EMBL" id="CP017599">
    <property type="protein sequence ID" value="AOX03791.1"/>
    <property type="molecule type" value="Genomic_DNA"/>
</dbReference>
<comment type="similarity">
    <text evidence="2 15">Belongs to the UPRTase family.</text>
</comment>
<comment type="catalytic activity">
    <reaction evidence="11 15">
        <text>UMP + diphosphate = 5-phospho-alpha-D-ribose 1-diphosphate + uracil</text>
        <dbReference type="Rhea" id="RHEA:13017"/>
        <dbReference type="ChEBI" id="CHEBI:17568"/>
        <dbReference type="ChEBI" id="CHEBI:33019"/>
        <dbReference type="ChEBI" id="CHEBI:57865"/>
        <dbReference type="ChEBI" id="CHEBI:58017"/>
        <dbReference type="EC" id="2.4.2.9"/>
    </reaction>
</comment>
<evidence type="ECO:0000256" key="13">
    <source>
        <dbReference type="ARBA" id="ARBA00072146"/>
    </source>
</evidence>
<dbReference type="InterPro" id="IPR029057">
    <property type="entry name" value="PRTase-like"/>
</dbReference>
<dbReference type="InterPro" id="IPR034332">
    <property type="entry name" value="Upp_B"/>
</dbReference>
<dbReference type="Proteomes" id="UP000177870">
    <property type="component" value="Chromosome"/>
</dbReference>
<evidence type="ECO:0000256" key="1">
    <source>
        <dbReference type="ARBA" id="ARBA00005180"/>
    </source>
</evidence>